<protein>
    <submittedName>
        <fullName evidence="2">Uncharacterized protein</fullName>
    </submittedName>
</protein>
<dbReference type="AlphaFoldDB" id="A0A9P6NW56"/>
<evidence type="ECO:0000313" key="3">
    <source>
        <dbReference type="Proteomes" id="UP000886653"/>
    </source>
</evidence>
<accession>A0A9P6NW56</accession>
<gene>
    <name evidence="2" type="ORF">CROQUDRAFT_651268</name>
</gene>
<dbReference type="OrthoDB" id="2504204at2759"/>
<keyword evidence="3" id="KW-1185">Reference proteome</keyword>
<sequence length="205" mass="22458">MEAKLARASHRHRQLAIHHVERQRSAAIRLQPTSLTGLPQHHLQHGLAQREDKIGAIRQRRMKAADSVPDRHLVPPKQGALGTARKDGDQVEQALTASVGSLETSPTGSEGWRPVVSLEEVMVEKKPSRKRIESFELVCPPTSRVVALPDEPASFPGPVIQEEDDGWERIGFDGEPDHESPVLAATMTTTRSWVGVVLGTAETTS</sequence>
<name>A0A9P6NW56_9BASI</name>
<evidence type="ECO:0000313" key="2">
    <source>
        <dbReference type="EMBL" id="KAG0151428.1"/>
    </source>
</evidence>
<proteinExistence type="predicted"/>
<dbReference type="EMBL" id="MU167213">
    <property type="protein sequence ID" value="KAG0151428.1"/>
    <property type="molecule type" value="Genomic_DNA"/>
</dbReference>
<organism evidence="2 3">
    <name type="scientific">Cronartium quercuum f. sp. fusiforme G11</name>
    <dbReference type="NCBI Taxonomy" id="708437"/>
    <lineage>
        <taxon>Eukaryota</taxon>
        <taxon>Fungi</taxon>
        <taxon>Dikarya</taxon>
        <taxon>Basidiomycota</taxon>
        <taxon>Pucciniomycotina</taxon>
        <taxon>Pucciniomycetes</taxon>
        <taxon>Pucciniales</taxon>
        <taxon>Coleosporiaceae</taxon>
        <taxon>Cronartium</taxon>
    </lineage>
</organism>
<dbReference type="Proteomes" id="UP000886653">
    <property type="component" value="Unassembled WGS sequence"/>
</dbReference>
<evidence type="ECO:0000256" key="1">
    <source>
        <dbReference type="SAM" id="MobiDB-lite"/>
    </source>
</evidence>
<comment type="caution">
    <text evidence="2">The sequence shown here is derived from an EMBL/GenBank/DDBJ whole genome shotgun (WGS) entry which is preliminary data.</text>
</comment>
<reference evidence="2" key="1">
    <citation type="submission" date="2013-11" db="EMBL/GenBank/DDBJ databases">
        <title>Genome sequence of the fusiform rust pathogen reveals effectors for host alternation and coevolution with pine.</title>
        <authorList>
            <consortium name="DOE Joint Genome Institute"/>
            <person name="Smith K."/>
            <person name="Pendleton A."/>
            <person name="Kubisiak T."/>
            <person name="Anderson C."/>
            <person name="Salamov A."/>
            <person name="Aerts A."/>
            <person name="Riley R."/>
            <person name="Clum A."/>
            <person name="Lindquist E."/>
            <person name="Ence D."/>
            <person name="Campbell M."/>
            <person name="Kronenberg Z."/>
            <person name="Feau N."/>
            <person name="Dhillon B."/>
            <person name="Hamelin R."/>
            <person name="Burleigh J."/>
            <person name="Smith J."/>
            <person name="Yandell M."/>
            <person name="Nelson C."/>
            <person name="Grigoriev I."/>
            <person name="Davis J."/>
        </authorList>
    </citation>
    <scope>NUCLEOTIDE SEQUENCE</scope>
    <source>
        <strain evidence="2">G11</strain>
    </source>
</reference>
<feature type="region of interest" description="Disordered" evidence="1">
    <location>
        <begin position="63"/>
        <end position="90"/>
    </location>
</feature>